<name>A0A848BZN6_9FIRM</name>
<dbReference type="Proteomes" id="UP001605989">
    <property type="component" value="Unassembled WGS sequence"/>
</dbReference>
<dbReference type="Pfam" id="PF10531">
    <property type="entry name" value="SLBB"/>
    <property type="match status" value="1"/>
</dbReference>
<accession>A0A848BZN6</accession>
<dbReference type="SMART" id="SM00278">
    <property type="entry name" value="HhH1"/>
    <property type="match status" value="2"/>
</dbReference>
<dbReference type="NCBIfam" id="TIGR00426">
    <property type="entry name" value="competence protein ComEA helix-hairpin-helix repeat region"/>
    <property type="match status" value="1"/>
</dbReference>
<dbReference type="Pfam" id="PF12836">
    <property type="entry name" value="HHH_3"/>
    <property type="match status" value="1"/>
</dbReference>
<feature type="domain" description="Helix-hairpin-helix DNA-binding motif class 1" evidence="1">
    <location>
        <begin position="153"/>
        <end position="172"/>
    </location>
</feature>
<dbReference type="InterPro" id="IPR051675">
    <property type="entry name" value="Endo/Exo/Phosphatase_dom_1"/>
</dbReference>
<evidence type="ECO:0000313" key="3">
    <source>
        <dbReference type="EMBL" id="NME28766.1"/>
    </source>
</evidence>
<evidence type="ECO:0000313" key="5">
    <source>
        <dbReference type="Proteomes" id="UP001605989"/>
    </source>
</evidence>
<dbReference type="GO" id="GO:0015628">
    <property type="term" value="P:protein secretion by the type II secretion system"/>
    <property type="evidence" value="ECO:0007669"/>
    <property type="project" value="TreeGrafter"/>
</dbReference>
<comment type="caution">
    <text evidence="3">The sequence shown here is derived from an EMBL/GenBank/DDBJ whole genome shotgun (WGS) entry which is preliminary data.</text>
</comment>
<evidence type="ECO:0000259" key="1">
    <source>
        <dbReference type="SMART" id="SM00278"/>
    </source>
</evidence>
<dbReference type="InterPro" id="IPR019554">
    <property type="entry name" value="Soluble_ligand-bd"/>
</dbReference>
<reference evidence="3 4" key="1">
    <citation type="submission" date="2020-04" db="EMBL/GenBank/DDBJ databases">
        <authorList>
            <person name="Hitch T.C.A."/>
            <person name="Wylensek D."/>
            <person name="Clavel T."/>
        </authorList>
    </citation>
    <scope>NUCLEOTIDE SEQUENCE [LARGE SCALE GENOMIC DNA]</scope>
    <source>
        <strain evidence="3 4">Oil-RF-744-FAT-WT-6-1</strain>
    </source>
</reference>
<organism evidence="3 4">
    <name type="scientific">Megasphaera hexanoica</name>
    <dbReference type="NCBI Taxonomy" id="1675036"/>
    <lineage>
        <taxon>Bacteria</taxon>
        <taxon>Bacillati</taxon>
        <taxon>Bacillota</taxon>
        <taxon>Negativicutes</taxon>
        <taxon>Veillonellales</taxon>
        <taxon>Veillonellaceae</taxon>
        <taxon>Megasphaera</taxon>
    </lineage>
</organism>
<dbReference type="InterPro" id="IPR003583">
    <property type="entry name" value="Hlx-hairpin-Hlx_DNA-bd_motif"/>
</dbReference>
<dbReference type="Gene3D" id="1.10.150.310">
    <property type="entry name" value="Tex RuvX-like domain-like"/>
    <property type="match status" value="1"/>
</dbReference>
<dbReference type="SUPFAM" id="SSF47781">
    <property type="entry name" value="RuvA domain 2-like"/>
    <property type="match status" value="1"/>
</dbReference>
<dbReference type="PANTHER" id="PTHR21180">
    <property type="entry name" value="ENDONUCLEASE/EXONUCLEASE/PHOSPHATASE FAMILY DOMAIN-CONTAINING PROTEIN 1"/>
    <property type="match status" value="1"/>
</dbReference>
<keyword evidence="5" id="KW-1185">Reference proteome</keyword>
<dbReference type="InterPro" id="IPR010994">
    <property type="entry name" value="RuvA_2-like"/>
</dbReference>
<reference evidence="2 5" key="2">
    <citation type="submission" date="2024-10" db="EMBL/GenBank/DDBJ databases">
        <authorList>
            <person name="Sang B.-I."/>
            <person name="Prabhaharan D."/>
        </authorList>
    </citation>
    <scope>NUCLEOTIDE SEQUENCE [LARGE SCALE GENOMIC DNA]</scope>
    <source>
        <strain evidence="2 5">MH</strain>
    </source>
</reference>
<evidence type="ECO:0000313" key="4">
    <source>
        <dbReference type="Proteomes" id="UP000591071"/>
    </source>
</evidence>
<dbReference type="InterPro" id="IPR004509">
    <property type="entry name" value="Competence_ComEA_HhH"/>
</dbReference>
<dbReference type="PANTHER" id="PTHR21180:SF32">
    <property type="entry name" value="ENDONUCLEASE_EXONUCLEASE_PHOSPHATASE FAMILY DOMAIN-CONTAINING PROTEIN 1"/>
    <property type="match status" value="1"/>
</dbReference>
<dbReference type="GO" id="GO:0003677">
    <property type="term" value="F:DNA binding"/>
    <property type="evidence" value="ECO:0007669"/>
    <property type="project" value="UniProtKB-KW"/>
</dbReference>
<sequence>MKKFFIIIGCVLLIIGFVWNEGLPHVSPVPQAPVVEEVEKPDYIVYITGAVRKPGLYSFTHAVTVGDAVHAAGDALPYAEASAVNYASRIEDGMQIHLPYNLDGVPPAADSDGKININEADEKKLTGLPGIGPAMAKHIIEYRDEHGGFTECEQLQQVKGIGAAKYEKLKDKVTV</sequence>
<dbReference type="Gene3D" id="3.10.560.10">
    <property type="entry name" value="Outer membrane lipoprotein wza domain like"/>
    <property type="match status" value="1"/>
</dbReference>
<evidence type="ECO:0000313" key="2">
    <source>
        <dbReference type="EMBL" id="MFG6271903.1"/>
    </source>
</evidence>
<dbReference type="EMBL" id="JABAFG010000014">
    <property type="protein sequence ID" value="NME28766.1"/>
    <property type="molecule type" value="Genomic_DNA"/>
</dbReference>
<dbReference type="OrthoDB" id="9790239at2"/>
<dbReference type="AlphaFoldDB" id="A0A848BZN6"/>
<feature type="domain" description="Helix-hairpin-helix DNA-binding motif class 1" evidence="1">
    <location>
        <begin position="123"/>
        <end position="142"/>
    </location>
</feature>
<dbReference type="GO" id="GO:0015627">
    <property type="term" value="C:type II protein secretion system complex"/>
    <property type="evidence" value="ECO:0007669"/>
    <property type="project" value="TreeGrafter"/>
</dbReference>
<proteinExistence type="predicted"/>
<keyword evidence="3" id="KW-0238">DNA-binding</keyword>
<protein>
    <submittedName>
        <fullName evidence="3">ComEA family DNA-binding protein</fullName>
    </submittedName>
    <submittedName>
        <fullName evidence="2">Helix-hairpin-helix domain-containing protein</fullName>
    </submittedName>
</protein>
<dbReference type="GO" id="GO:0006281">
    <property type="term" value="P:DNA repair"/>
    <property type="evidence" value="ECO:0007669"/>
    <property type="project" value="InterPro"/>
</dbReference>
<dbReference type="Proteomes" id="UP000591071">
    <property type="component" value="Unassembled WGS sequence"/>
</dbReference>
<dbReference type="EMBL" id="JBIEKR010000001">
    <property type="protein sequence ID" value="MFG6271903.1"/>
    <property type="molecule type" value="Genomic_DNA"/>
</dbReference>
<dbReference type="KEGG" id="mhw:ACT01_10125"/>
<gene>
    <name evidence="2" type="ORF">ACGTZG_01715</name>
    <name evidence="3" type="ORF">HF872_09075</name>
</gene>